<keyword evidence="1" id="KW-0472">Membrane</keyword>
<dbReference type="Proteomes" id="UP001626550">
    <property type="component" value="Unassembled WGS sequence"/>
</dbReference>
<accession>A0ABD2QNF2</accession>
<sequence>MNGHYSGDYTNEEYYYDDGPIQADSFAHVEFGCTSTPLESMMKPISIWANEHYKPGGESQEQNAEQLVESLDRDPKSVDSFVNKVSEILLKIISEALMQQGAEICKYLIRMDDDLLLYTHESCTIRGYMVSHLEEKLERQIYNWRVSVSEKNLDYQNWYEPYESLIQKLISGLKKRIAKEKRFNDKVRARGSYKIVLFARALLIAAYETYFIFGL</sequence>
<keyword evidence="1" id="KW-0812">Transmembrane</keyword>
<keyword evidence="1" id="KW-1133">Transmembrane helix</keyword>
<keyword evidence="3" id="KW-1185">Reference proteome</keyword>
<evidence type="ECO:0000256" key="1">
    <source>
        <dbReference type="SAM" id="Phobius"/>
    </source>
</evidence>
<reference evidence="2 3" key="1">
    <citation type="submission" date="2024-11" db="EMBL/GenBank/DDBJ databases">
        <title>Adaptive evolution of stress response genes in parasites aligns with host niche diversity.</title>
        <authorList>
            <person name="Hahn C."/>
            <person name="Resl P."/>
        </authorList>
    </citation>
    <scope>NUCLEOTIDE SEQUENCE [LARGE SCALE GENOMIC DNA]</scope>
    <source>
        <strain evidence="2">EGGRZ-B1_66</strain>
        <tissue evidence="2">Body</tissue>
    </source>
</reference>
<evidence type="ECO:0000313" key="3">
    <source>
        <dbReference type="Proteomes" id="UP001626550"/>
    </source>
</evidence>
<protein>
    <submittedName>
        <fullName evidence="2">Uncharacterized protein</fullName>
    </submittedName>
</protein>
<dbReference type="AlphaFoldDB" id="A0ABD2QNF2"/>
<proteinExistence type="predicted"/>
<evidence type="ECO:0000313" key="2">
    <source>
        <dbReference type="EMBL" id="KAL3320261.1"/>
    </source>
</evidence>
<feature type="transmembrane region" description="Helical" evidence="1">
    <location>
        <begin position="191"/>
        <end position="213"/>
    </location>
</feature>
<organism evidence="2 3">
    <name type="scientific">Cichlidogyrus casuarinus</name>
    <dbReference type="NCBI Taxonomy" id="1844966"/>
    <lineage>
        <taxon>Eukaryota</taxon>
        <taxon>Metazoa</taxon>
        <taxon>Spiralia</taxon>
        <taxon>Lophotrochozoa</taxon>
        <taxon>Platyhelminthes</taxon>
        <taxon>Monogenea</taxon>
        <taxon>Monopisthocotylea</taxon>
        <taxon>Dactylogyridea</taxon>
        <taxon>Ancyrocephalidae</taxon>
        <taxon>Cichlidogyrus</taxon>
    </lineage>
</organism>
<comment type="caution">
    <text evidence="2">The sequence shown here is derived from an EMBL/GenBank/DDBJ whole genome shotgun (WGS) entry which is preliminary data.</text>
</comment>
<gene>
    <name evidence="2" type="ORF">Ciccas_001069</name>
</gene>
<name>A0ABD2QNF2_9PLAT</name>
<dbReference type="EMBL" id="JBJKFK010000065">
    <property type="protein sequence ID" value="KAL3320261.1"/>
    <property type="molecule type" value="Genomic_DNA"/>
</dbReference>